<dbReference type="Proteomes" id="UP000467214">
    <property type="component" value="Unassembled WGS sequence"/>
</dbReference>
<accession>A0A845BW47</accession>
<comment type="caution">
    <text evidence="1">The sequence shown here is derived from an EMBL/GenBank/DDBJ whole genome shotgun (WGS) entry which is preliminary data.</text>
</comment>
<keyword evidence="2" id="KW-1185">Reference proteome</keyword>
<organism evidence="1 2">
    <name type="scientific">Craterilacuibacter sinensis</name>
    <dbReference type="NCBI Taxonomy" id="2686017"/>
    <lineage>
        <taxon>Bacteria</taxon>
        <taxon>Pseudomonadati</taxon>
        <taxon>Pseudomonadota</taxon>
        <taxon>Betaproteobacteria</taxon>
        <taxon>Neisseriales</taxon>
        <taxon>Neisseriaceae</taxon>
        <taxon>Craterilacuibacter</taxon>
    </lineage>
</organism>
<evidence type="ECO:0000313" key="1">
    <source>
        <dbReference type="EMBL" id="MXR36733.1"/>
    </source>
</evidence>
<sequence length="205" mass="22767">MQQQVIPAGYKADAKGRLIPLETIKPIDLARDELVGEIVTRAREVSQTLAIFKTGVFADIGAFIELSAERYGSQLGGTKGNVSLVSFDGRYKVQRAIQDTLTFDEGLQAAKSLIDECVHEWTEGARSEIRALINDAFNVDKAGNISTGRILSLRRLDIQDEKWQRAMDALNDSVRVQCSKSYIRVYERVGDSDQYRPISLDIAGV</sequence>
<name>A0A845BW47_9NEIS</name>
<protein>
    <submittedName>
        <fullName evidence="1">DUF3164 family protein</fullName>
    </submittedName>
</protein>
<evidence type="ECO:0000313" key="2">
    <source>
        <dbReference type="Proteomes" id="UP000467214"/>
    </source>
</evidence>
<dbReference type="EMBL" id="WSSB01000005">
    <property type="protein sequence ID" value="MXR36733.1"/>
    <property type="molecule type" value="Genomic_DNA"/>
</dbReference>
<dbReference type="InterPro" id="IPR021505">
    <property type="entry name" value="Phage_B3_Orf6"/>
</dbReference>
<gene>
    <name evidence="1" type="ORF">GQF02_07100</name>
</gene>
<dbReference type="Pfam" id="PF11363">
    <property type="entry name" value="DUF3164"/>
    <property type="match status" value="1"/>
</dbReference>
<dbReference type="AlphaFoldDB" id="A0A845BW47"/>
<proteinExistence type="predicted"/>
<reference evidence="1 2" key="1">
    <citation type="submission" date="2019-12" db="EMBL/GenBank/DDBJ databases">
        <title>Neisseriaceae gen. nov. sp. Genome sequencing and assembly.</title>
        <authorList>
            <person name="Liu Z."/>
            <person name="Li A."/>
        </authorList>
    </citation>
    <scope>NUCLEOTIDE SEQUENCE [LARGE SCALE GENOMIC DNA]</scope>
    <source>
        <strain evidence="1 2">B2N2-7</strain>
    </source>
</reference>
<dbReference type="RefSeq" id="WP_160795923.1">
    <property type="nucleotide sequence ID" value="NZ_WSSB01000005.1"/>
</dbReference>